<evidence type="ECO:0000256" key="5">
    <source>
        <dbReference type="ARBA" id="ARBA00023054"/>
    </source>
</evidence>
<reference evidence="10" key="1">
    <citation type="submission" date="2025-08" db="UniProtKB">
        <authorList>
            <consortium name="Ensembl"/>
        </authorList>
    </citation>
    <scope>IDENTIFICATION</scope>
</reference>
<feature type="coiled-coil region" evidence="8">
    <location>
        <begin position="182"/>
        <end position="209"/>
    </location>
</feature>
<dbReference type="Ensembl" id="ENSPCLT00000032253.1">
    <property type="protein sequence ID" value="ENSPCLP00000023194.1"/>
    <property type="gene ID" value="ENSPCLG00000020507.1"/>
</dbReference>
<evidence type="ECO:0000256" key="8">
    <source>
        <dbReference type="SAM" id="Coils"/>
    </source>
</evidence>
<keyword evidence="6" id="KW-0496">Mitochondrion</keyword>
<evidence type="ECO:0000256" key="2">
    <source>
        <dbReference type="ARBA" id="ARBA00007224"/>
    </source>
</evidence>
<evidence type="ECO:0000313" key="10">
    <source>
        <dbReference type="Ensembl" id="ENSPCLP00000023194.1"/>
    </source>
</evidence>
<evidence type="ECO:0000256" key="1">
    <source>
        <dbReference type="ARBA" id="ARBA00004325"/>
    </source>
</evidence>
<name>A0A669QR05_PHACC</name>
<organism evidence="10 11">
    <name type="scientific">Phasianus colchicus</name>
    <name type="common">Common pheasant</name>
    <dbReference type="NCBI Taxonomy" id="9054"/>
    <lineage>
        <taxon>Eukaryota</taxon>
        <taxon>Metazoa</taxon>
        <taxon>Chordata</taxon>
        <taxon>Craniata</taxon>
        <taxon>Vertebrata</taxon>
        <taxon>Euteleostomi</taxon>
        <taxon>Archelosauria</taxon>
        <taxon>Archosauria</taxon>
        <taxon>Dinosauria</taxon>
        <taxon>Saurischia</taxon>
        <taxon>Theropoda</taxon>
        <taxon>Coelurosauria</taxon>
        <taxon>Aves</taxon>
        <taxon>Neognathae</taxon>
        <taxon>Galloanserae</taxon>
        <taxon>Galliformes</taxon>
        <taxon>Phasianidae</taxon>
        <taxon>Phasianinae</taxon>
        <taxon>Phasianus</taxon>
    </lineage>
</organism>
<dbReference type="PANTHER" id="PTHR14360">
    <property type="entry name" value="PROTEIN FMP32, MITOCHONDRIAL"/>
    <property type="match status" value="1"/>
</dbReference>
<keyword evidence="5 8" id="KW-0175">Coiled coil</keyword>
<feature type="compositionally biased region" description="Basic and acidic residues" evidence="9">
    <location>
        <begin position="8"/>
        <end position="17"/>
    </location>
</feature>
<evidence type="ECO:0000256" key="7">
    <source>
        <dbReference type="ARBA" id="ARBA00023136"/>
    </source>
</evidence>
<reference evidence="10" key="2">
    <citation type="submission" date="2025-09" db="UniProtKB">
        <authorList>
            <consortium name="Ensembl"/>
        </authorList>
    </citation>
    <scope>IDENTIFICATION</scope>
</reference>
<accession>A0A669QR05</accession>
<dbReference type="AlphaFoldDB" id="A0A669QR05"/>
<evidence type="ECO:0000256" key="4">
    <source>
        <dbReference type="ARBA" id="ARBA00022989"/>
    </source>
</evidence>
<keyword evidence="11" id="KW-1185">Reference proteome</keyword>
<proteinExistence type="inferred from homology"/>
<keyword evidence="7" id="KW-0472">Membrane</keyword>
<comment type="similarity">
    <text evidence="2">Belongs to the CCDC90 family.</text>
</comment>
<protein>
    <submittedName>
        <fullName evidence="10">Coiled-coil domain containing 90B</fullName>
    </submittedName>
</protein>
<dbReference type="Gene3D" id="1.20.5.340">
    <property type="match status" value="1"/>
</dbReference>
<evidence type="ECO:0000256" key="9">
    <source>
        <dbReference type="SAM" id="MobiDB-lite"/>
    </source>
</evidence>
<evidence type="ECO:0000256" key="3">
    <source>
        <dbReference type="ARBA" id="ARBA00022692"/>
    </source>
</evidence>
<dbReference type="PANTHER" id="PTHR14360:SF14">
    <property type="entry name" value="COILED-COIL DOMAIN-CONTAINING PROTEIN 90B, MITOCHONDRIAL"/>
    <property type="match status" value="1"/>
</dbReference>
<keyword evidence="4" id="KW-1133">Transmembrane helix</keyword>
<dbReference type="InterPro" id="IPR024461">
    <property type="entry name" value="CCDC90-like"/>
</dbReference>
<sequence>MNYASQHPSRDRPEERSGGGCVVGEAGGVGPEAGCSRRAEAMRGGGHGASLFGRVGRAWPGPFSAWVPQPPRALLSPLPRRGLAATLPRNSYDVRRVEITPLEQRKVTFDTHALVRDLETHGFAKEQAETIVSALITLSNVSLETVYKDMVTQAQQEITLQQIMAHLDSIRKDMVILEKSEFANLRAENEKMKIELDQVKQQLMNETSKIQADSKLDINLERSRVTDMFTDQERKLMEATTEFHKKDSNTNSIISEISNKIDTEIASLKTLMESNKLDTIRYLAGSGDGFRFLKQRTSLQLLSSNHLNLLHHKTGFKNMMMWLGKV</sequence>
<evidence type="ECO:0000313" key="11">
    <source>
        <dbReference type="Proteomes" id="UP000472261"/>
    </source>
</evidence>
<feature type="region of interest" description="Disordered" evidence="9">
    <location>
        <begin position="1"/>
        <end position="25"/>
    </location>
</feature>
<evidence type="ECO:0000256" key="6">
    <source>
        <dbReference type="ARBA" id="ARBA00023128"/>
    </source>
</evidence>
<dbReference type="FunFam" id="1.20.5.340:FF:000015">
    <property type="entry name" value="Mitochondrial calcium uniporter regulator 1"/>
    <property type="match status" value="1"/>
</dbReference>
<dbReference type="Pfam" id="PF07798">
    <property type="entry name" value="CCDC90-like"/>
    <property type="match status" value="1"/>
</dbReference>
<keyword evidence="3" id="KW-0812">Transmembrane</keyword>
<comment type="subcellular location">
    <subcellularLocation>
        <location evidence="1">Mitochondrion membrane</location>
    </subcellularLocation>
</comment>
<dbReference type="Proteomes" id="UP000472261">
    <property type="component" value="Unplaced"/>
</dbReference>
<dbReference type="GO" id="GO:0031966">
    <property type="term" value="C:mitochondrial membrane"/>
    <property type="evidence" value="ECO:0007669"/>
    <property type="project" value="UniProtKB-SubCell"/>
</dbReference>